<proteinExistence type="predicted"/>
<dbReference type="Proteomes" id="UP000256838">
    <property type="component" value="Unassembled WGS sequence"/>
</dbReference>
<name>A0A3D8JST8_9BURK</name>
<dbReference type="EMBL" id="QRGA01000016">
    <property type="protein sequence ID" value="RDU96127.1"/>
    <property type="molecule type" value="Genomic_DNA"/>
</dbReference>
<protein>
    <submittedName>
        <fullName evidence="2">Uncharacterized protein</fullName>
    </submittedName>
</protein>
<gene>
    <name evidence="2" type="ORF">DWV00_26210</name>
</gene>
<sequence length="232" mass="25451">MSITRRQRQQLQDNAAHGFLADVVGSPDRFTMRQLSTEAPREGTVRQTVGSGTRALWNSGGLDIPDANRGAAAQRIMDHLREAAGVANGTTYAAALFDENDRPTHMVVMPNRVFGDHTRPPTESHDARAGTGDHRGHAVSQAQTMFAPGVHRALMTSQSPEMNTAVQLSWEREVNGLIAQDRQVIWEVHNEYSGLTGVGMLPRASHQWFVISSVNARGEDLRVHVNASVSQR</sequence>
<feature type="region of interest" description="Disordered" evidence="1">
    <location>
        <begin position="114"/>
        <end position="134"/>
    </location>
</feature>
<keyword evidence="3" id="KW-1185">Reference proteome</keyword>
<evidence type="ECO:0000256" key="1">
    <source>
        <dbReference type="SAM" id="MobiDB-lite"/>
    </source>
</evidence>
<accession>A0A3D8JST8</accession>
<evidence type="ECO:0000313" key="3">
    <source>
        <dbReference type="Proteomes" id="UP000256838"/>
    </source>
</evidence>
<evidence type="ECO:0000313" key="2">
    <source>
        <dbReference type="EMBL" id="RDU96127.1"/>
    </source>
</evidence>
<organism evidence="2 3">
    <name type="scientific">Trinickia dinghuensis</name>
    <dbReference type="NCBI Taxonomy" id="2291023"/>
    <lineage>
        <taxon>Bacteria</taxon>
        <taxon>Pseudomonadati</taxon>
        <taxon>Pseudomonadota</taxon>
        <taxon>Betaproteobacteria</taxon>
        <taxon>Burkholderiales</taxon>
        <taxon>Burkholderiaceae</taxon>
        <taxon>Trinickia</taxon>
    </lineage>
</organism>
<reference evidence="2 3" key="1">
    <citation type="submission" date="2018-08" db="EMBL/GenBank/DDBJ databases">
        <title>Paraburkholderia sp. DHOM06 isolated from forest soil.</title>
        <authorList>
            <person name="Gao Z.-H."/>
            <person name="Qiu L.-H."/>
        </authorList>
    </citation>
    <scope>NUCLEOTIDE SEQUENCE [LARGE SCALE GENOMIC DNA]</scope>
    <source>
        <strain evidence="2 3">DHOM06</strain>
    </source>
</reference>
<comment type="caution">
    <text evidence="2">The sequence shown here is derived from an EMBL/GenBank/DDBJ whole genome shotgun (WGS) entry which is preliminary data.</text>
</comment>
<dbReference type="AlphaFoldDB" id="A0A3D8JST8"/>
<dbReference type="RefSeq" id="WP_115536509.1">
    <property type="nucleotide sequence ID" value="NZ_QRGA01000016.1"/>
</dbReference>